<dbReference type="KEGG" id="kme:H0A61_02527"/>
<reference evidence="11" key="1">
    <citation type="submission" date="2020-07" db="EMBL/GenBank/DDBJ databases">
        <title>Koleobacter methoxysyntrophicus gen. nov., sp. nov., a novel anaerobic bacterium isolated from deep subsurface oil field and proposal of Koleobacterales ord. nov. in the phylum Firmicutes.</title>
        <authorList>
            <person name="Sakamoto S."/>
            <person name="Tamaki H."/>
        </authorList>
    </citation>
    <scope>NUCLEOTIDE SEQUENCE</scope>
    <source>
        <strain evidence="11">NRmbB1</strain>
    </source>
</reference>
<dbReference type="EMBL" id="CP059066">
    <property type="protein sequence ID" value="QSQ10129.1"/>
    <property type="molecule type" value="Genomic_DNA"/>
</dbReference>
<evidence type="ECO:0000256" key="3">
    <source>
        <dbReference type="ARBA" id="ARBA00004496"/>
    </source>
</evidence>
<keyword evidence="5 9" id="KW-0963">Cytoplasm</keyword>
<evidence type="ECO:0000256" key="7">
    <source>
        <dbReference type="ARBA" id="ARBA00022741"/>
    </source>
</evidence>
<comment type="function">
    <text evidence="9">Nucleotidase that shows phosphatase activity on nucleoside 5'-monophosphates.</text>
</comment>
<evidence type="ECO:0000256" key="9">
    <source>
        <dbReference type="HAMAP-Rule" id="MF_00060"/>
    </source>
</evidence>
<dbReference type="NCBIfam" id="TIGR00087">
    <property type="entry name" value="surE"/>
    <property type="match status" value="1"/>
</dbReference>
<sequence>MKILITNDDGIHSEGLKILAKELCALGDVFILAPDRERSATGHAITVHHPLRVEKIKLFNEKIEAWAVNGTPSDCIKLALEAILPQKPDIIFSGINRGPNLGNDVLYSGTVSAAVEGGMFGIPSIAVSLAVNEIELLPDYNDAARFSKKLALKVLENQMPSEIILNINVPPSNIAGIAITKLGTRRYKNTFDKRKDPRGKIYYWLAGEVIEEPLEPDSDVWAIKNNFLSITPIKLNLTNLEFIDILKKWDL</sequence>
<comment type="catalytic activity">
    <reaction evidence="1 9">
        <text>a ribonucleoside 5'-phosphate + H2O = a ribonucleoside + phosphate</text>
        <dbReference type="Rhea" id="RHEA:12484"/>
        <dbReference type="ChEBI" id="CHEBI:15377"/>
        <dbReference type="ChEBI" id="CHEBI:18254"/>
        <dbReference type="ChEBI" id="CHEBI:43474"/>
        <dbReference type="ChEBI" id="CHEBI:58043"/>
        <dbReference type="EC" id="3.1.3.5"/>
    </reaction>
</comment>
<feature type="binding site" evidence="9">
    <location>
        <position position="39"/>
    </location>
    <ligand>
        <name>a divalent metal cation</name>
        <dbReference type="ChEBI" id="CHEBI:60240"/>
    </ligand>
</feature>
<feature type="binding site" evidence="9">
    <location>
        <position position="96"/>
    </location>
    <ligand>
        <name>a divalent metal cation</name>
        <dbReference type="ChEBI" id="CHEBI:60240"/>
    </ligand>
</feature>
<feature type="binding site" evidence="9">
    <location>
        <position position="9"/>
    </location>
    <ligand>
        <name>a divalent metal cation</name>
        <dbReference type="ChEBI" id="CHEBI:60240"/>
    </ligand>
</feature>
<dbReference type="GO" id="GO:0008254">
    <property type="term" value="F:3'-nucleotidase activity"/>
    <property type="evidence" value="ECO:0007669"/>
    <property type="project" value="TreeGrafter"/>
</dbReference>
<evidence type="ECO:0000256" key="4">
    <source>
        <dbReference type="ARBA" id="ARBA00011062"/>
    </source>
</evidence>
<name>A0A8A0RRI7_9FIRM</name>
<comment type="similarity">
    <text evidence="4 9">Belongs to the SurE nucleotidase family.</text>
</comment>
<dbReference type="GO" id="GO:0005737">
    <property type="term" value="C:cytoplasm"/>
    <property type="evidence" value="ECO:0007669"/>
    <property type="project" value="UniProtKB-SubCell"/>
</dbReference>
<evidence type="ECO:0000313" key="12">
    <source>
        <dbReference type="Proteomes" id="UP000662904"/>
    </source>
</evidence>
<protein>
    <recommendedName>
        <fullName evidence="9">5'-nucleotidase SurE</fullName>
        <ecNumber evidence="9">3.1.3.5</ecNumber>
    </recommendedName>
    <alternativeName>
        <fullName evidence="9">Nucleoside 5'-monophosphate phosphohydrolase</fullName>
    </alternativeName>
</protein>
<evidence type="ECO:0000313" key="11">
    <source>
        <dbReference type="EMBL" id="QSQ10129.1"/>
    </source>
</evidence>
<comment type="subcellular location">
    <subcellularLocation>
        <location evidence="3 9">Cytoplasm</location>
    </subcellularLocation>
</comment>
<keyword evidence="7 9" id="KW-0547">Nucleotide-binding</keyword>
<keyword evidence="12" id="KW-1185">Reference proteome</keyword>
<evidence type="ECO:0000259" key="10">
    <source>
        <dbReference type="Pfam" id="PF01975"/>
    </source>
</evidence>
<dbReference type="GO" id="GO:0000166">
    <property type="term" value="F:nucleotide binding"/>
    <property type="evidence" value="ECO:0007669"/>
    <property type="project" value="UniProtKB-KW"/>
</dbReference>
<dbReference type="Gene3D" id="3.40.1210.10">
    <property type="entry name" value="Survival protein SurE-like phosphatase/nucleotidase"/>
    <property type="match status" value="1"/>
</dbReference>
<keyword evidence="6 9" id="KW-0479">Metal-binding</keyword>
<keyword evidence="8 9" id="KW-0378">Hydrolase</keyword>
<evidence type="ECO:0000256" key="1">
    <source>
        <dbReference type="ARBA" id="ARBA00000815"/>
    </source>
</evidence>
<dbReference type="HAMAP" id="MF_00060">
    <property type="entry name" value="SurE"/>
    <property type="match status" value="1"/>
</dbReference>
<organism evidence="11 12">
    <name type="scientific">Koleobacter methoxysyntrophicus</name>
    <dbReference type="NCBI Taxonomy" id="2751313"/>
    <lineage>
        <taxon>Bacteria</taxon>
        <taxon>Bacillati</taxon>
        <taxon>Bacillota</taxon>
        <taxon>Clostridia</taxon>
        <taxon>Koleobacterales</taxon>
        <taxon>Koleobacteraceae</taxon>
        <taxon>Koleobacter</taxon>
    </lineage>
</organism>
<dbReference type="PANTHER" id="PTHR30457:SF12">
    <property type="entry name" value="5'_3'-NUCLEOTIDASE SURE"/>
    <property type="match status" value="1"/>
</dbReference>
<dbReference type="Proteomes" id="UP000662904">
    <property type="component" value="Chromosome"/>
</dbReference>
<evidence type="ECO:0000256" key="8">
    <source>
        <dbReference type="ARBA" id="ARBA00022801"/>
    </source>
</evidence>
<accession>A0A8A0RRI7</accession>
<evidence type="ECO:0000256" key="2">
    <source>
        <dbReference type="ARBA" id="ARBA00001946"/>
    </source>
</evidence>
<feature type="binding site" evidence="9">
    <location>
        <position position="8"/>
    </location>
    <ligand>
        <name>a divalent metal cation</name>
        <dbReference type="ChEBI" id="CHEBI:60240"/>
    </ligand>
</feature>
<dbReference type="RefSeq" id="WP_206707448.1">
    <property type="nucleotide sequence ID" value="NZ_CP059066.1"/>
</dbReference>
<dbReference type="PANTHER" id="PTHR30457">
    <property type="entry name" value="5'-NUCLEOTIDASE SURE"/>
    <property type="match status" value="1"/>
</dbReference>
<dbReference type="AlphaFoldDB" id="A0A8A0RRI7"/>
<dbReference type="GO" id="GO:0046872">
    <property type="term" value="F:metal ion binding"/>
    <property type="evidence" value="ECO:0007669"/>
    <property type="project" value="UniProtKB-UniRule"/>
</dbReference>
<dbReference type="GO" id="GO:0004309">
    <property type="term" value="F:exopolyphosphatase activity"/>
    <property type="evidence" value="ECO:0007669"/>
    <property type="project" value="TreeGrafter"/>
</dbReference>
<gene>
    <name evidence="9 11" type="primary">surE</name>
    <name evidence="11" type="ORF">H0A61_02527</name>
</gene>
<proteinExistence type="inferred from homology"/>
<evidence type="ECO:0000256" key="5">
    <source>
        <dbReference type="ARBA" id="ARBA00022490"/>
    </source>
</evidence>
<dbReference type="GO" id="GO:0008253">
    <property type="term" value="F:5'-nucleotidase activity"/>
    <property type="evidence" value="ECO:0007669"/>
    <property type="project" value="UniProtKB-UniRule"/>
</dbReference>
<comment type="cofactor">
    <cofactor evidence="9">
        <name>a divalent metal cation</name>
        <dbReference type="ChEBI" id="CHEBI:60240"/>
    </cofactor>
    <text evidence="9">Binds 1 divalent metal cation per subunit.</text>
</comment>
<dbReference type="InterPro" id="IPR036523">
    <property type="entry name" value="SurE-like_sf"/>
</dbReference>
<dbReference type="InterPro" id="IPR030048">
    <property type="entry name" value="SurE"/>
</dbReference>
<dbReference type="EC" id="3.1.3.5" evidence="9"/>
<feature type="domain" description="Survival protein SurE-like phosphatase/nucleotidase" evidence="10">
    <location>
        <begin position="3"/>
        <end position="188"/>
    </location>
</feature>
<dbReference type="Pfam" id="PF01975">
    <property type="entry name" value="SurE"/>
    <property type="match status" value="1"/>
</dbReference>
<dbReference type="FunFam" id="3.40.1210.10:FF:000001">
    <property type="entry name" value="5'/3'-nucleotidase SurE"/>
    <property type="match status" value="1"/>
</dbReference>
<dbReference type="NCBIfam" id="NF001492">
    <property type="entry name" value="PRK00346.2-2"/>
    <property type="match status" value="1"/>
</dbReference>
<dbReference type="SUPFAM" id="SSF64167">
    <property type="entry name" value="SurE-like"/>
    <property type="match status" value="1"/>
</dbReference>
<dbReference type="InterPro" id="IPR002828">
    <property type="entry name" value="SurE-like_Pase/nucleotidase"/>
</dbReference>
<comment type="cofactor">
    <cofactor evidence="2">
        <name>Mg(2+)</name>
        <dbReference type="ChEBI" id="CHEBI:18420"/>
    </cofactor>
</comment>
<dbReference type="NCBIfam" id="NF001490">
    <property type="entry name" value="PRK00346.1-4"/>
    <property type="match status" value="1"/>
</dbReference>
<evidence type="ECO:0000256" key="6">
    <source>
        <dbReference type="ARBA" id="ARBA00022723"/>
    </source>
</evidence>